<organism evidence="2">
    <name type="scientific">freshwater metagenome</name>
    <dbReference type="NCBI Taxonomy" id="449393"/>
    <lineage>
        <taxon>unclassified sequences</taxon>
        <taxon>metagenomes</taxon>
        <taxon>ecological metagenomes</taxon>
    </lineage>
</organism>
<protein>
    <submittedName>
        <fullName evidence="2">Unannotated protein</fullName>
    </submittedName>
</protein>
<gene>
    <name evidence="2" type="ORF">UFOPK3614_01201</name>
</gene>
<name>A0A6J7I9W7_9ZZZZ</name>
<evidence type="ECO:0000313" key="2">
    <source>
        <dbReference type="EMBL" id="CAB4927559.1"/>
    </source>
</evidence>
<sequence length="156" mass="16552">MLLRYPGAGAVNHFKAALCCTTEDFWGNPMGANDDSGPRSNLIEVVDVLDPACAQVGDQPFVVYDVPQGVGLFPSGTGDLGLVYGLTDAIADASALRDDDVLDTPHAGIIAHPAPRADSPQGGGPRRRRGWRRSPTRAQVVTPRRVESPPPPQWSA</sequence>
<accession>A0A6J7I9W7</accession>
<proteinExistence type="predicted"/>
<reference evidence="2" key="1">
    <citation type="submission" date="2020-05" db="EMBL/GenBank/DDBJ databases">
        <authorList>
            <person name="Chiriac C."/>
            <person name="Salcher M."/>
            <person name="Ghai R."/>
            <person name="Kavagutti S V."/>
        </authorList>
    </citation>
    <scope>NUCLEOTIDE SEQUENCE</scope>
</reference>
<dbReference type="AlphaFoldDB" id="A0A6J7I9W7"/>
<evidence type="ECO:0000256" key="1">
    <source>
        <dbReference type="SAM" id="MobiDB-lite"/>
    </source>
</evidence>
<dbReference type="EMBL" id="CAFBMS010000111">
    <property type="protein sequence ID" value="CAB4927559.1"/>
    <property type="molecule type" value="Genomic_DNA"/>
</dbReference>
<feature type="region of interest" description="Disordered" evidence="1">
    <location>
        <begin position="104"/>
        <end position="156"/>
    </location>
</feature>
<feature type="compositionally biased region" description="Basic residues" evidence="1">
    <location>
        <begin position="125"/>
        <end position="135"/>
    </location>
</feature>